<organism evidence="1">
    <name type="scientific">uncultured Solirubrobacteraceae bacterium</name>
    <dbReference type="NCBI Taxonomy" id="1162706"/>
    <lineage>
        <taxon>Bacteria</taxon>
        <taxon>Bacillati</taxon>
        <taxon>Actinomycetota</taxon>
        <taxon>Thermoleophilia</taxon>
        <taxon>Solirubrobacterales</taxon>
        <taxon>Solirubrobacteraceae</taxon>
        <taxon>environmental samples</taxon>
    </lineage>
</organism>
<sequence length="70" mass="7646">HWVPQFVDVASESLVTRVRARKTELYATTPTMADFSDPSFVRVQLLRRGKVLLEDFAPCGPSGIGGAEPA</sequence>
<evidence type="ECO:0000313" key="1">
    <source>
        <dbReference type="EMBL" id="CAA9473743.1"/>
    </source>
</evidence>
<proteinExistence type="predicted"/>
<accession>A0A6J4RH64</accession>
<dbReference type="EMBL" id="CADCVO010000097">
    <property type="protein sequence ID" value="CAA9473743.1"/>
    <property type="molecule type" value="Genomic_DNA"/>
</dbReference>
<name>A0A6J4RH64_9ACTN</name>
<protein>
    <submittedName>
        <fullName evidence="1">Uncharacterized protein</fullName>
    </submittedName>
</protein>
<reference evidence="1" key="1">
    <citation type="submission" date="2020-02" db="EMBL/GenBank/DDBJ databases">
        <authorList>
            <person name="Meier V. D."/>
        </authorList>
    </citation>
    <scope>NUCLEOTIDE SEQUENCE</scope>
    <source>
        <strain evidence="1">AVDCRST_MAG13</strain>
    </source>
</reference>
<feature type="non-terminal residue" evidence="1">
    <location>
        <position position="1"/>
    </location>
</feature>
<dbReference type="AlphaFoldDB" id="A0A6J4RH64"/>
<gene>
    <name evidence="1" type="ORF">AVDCRST_MAG13-660</name>
</gene>